<dbReference type="SUPFAM" id="SSF47413">
    <property type="entry name" value="lambda repressor-like DNA-binding domains"/>
    <property type="match status" value="1"/>
</dbReference>
<dbReference type="EMBL" id="FOZX01000003">
    <property type="protein sequence ID" value="SFS67675.1"/>
    <property type="molecule type" value="Genomic_DNA"/>
</dbReference>
<evidence type="ECO:0000313" key="2">
    <source>
        <dbReference type="EMBL" id="SFS67675.1"/>
    </source>
</evidence>
<accession>A0A1I6RSJ4</accession>
<evidence type="ECO:0000313" key="3">
    <source>
        <dbReference type="Proteomes" id="UP000198852"/>
    </source>
</evidence>
<reference evidence="3" key="1">
    <citation type="submission" date="2016-10" db="EMBL/GenBank/DDBJ databases">
        <authorList>
            <person name="Varghese N."/>
            <person name="Submissions S."/>
        </authorList>
    </citation>
    <scope>NUCLEOTIDE SEQUENCE [LARGE SCALE GENOMIC DNA]</scope>
    <source>
        <strain evidence="3">DSM 44771</strain>
    </source>
</reference>
<name>A0A1I6RSJ4_9PSEU</name>
<dbReference type="GO" id="GO:0003677">
    <property type="term" value="F:DNA binding"/>
    <property type="evidence" value="ECO:0007669"/>
    <property type="project" value="InterPro"/>
</dbReference>
<dbReference type="RefSeq" id="WP_175548062.1">
    <property type="nucleotide sequence ID" value="NZ_FOZX01000003.1"/>
</dbReference>
<keyword evidence="3" id="KW-1185">Reference proteome</keyword>
<dbReference type="SMART" id="SM00530">
    <property type="entry name" value="HTH_XRE"/>
    <property type="match status" value="1"/>
</dbReference>
<proteinExistence type="predicted"/>
<feature type="domain" description="HTH cro/C1-type" evidence="1">
    <location>
        <begin position="8"/>
        <end position="62"/>
    </location>
</feature>
<dbReference type="CDD" id="cd00093">
    <property type="entry name" value="HTH_XRE"/>
    <property type="match status" value="1"/>
</dbReference>
<dbReference type="Proteomes" id="UP000198852">
    <property type="component" value="Unassembled WGS sequence"/>
</dbReference>
<dbReference type="InterPro" id="IPR011990">
    <property type="entry name" value="TPR-like_helical_dom_sf"/>
</dbReference>
<dbReference type="PROSITE" id="PS50943">
    <property type="entry name" value="HTH_CROC1"/>
    <property type="match status" value="1"/>
</dbReference>
<dbReference type="Gene3D" id="1.10.260.40">
    <property type="entry name" value="lambda repressor-like DNA-binding domains"/>
    <property type="match status" value="1"/>
</dbReference>
<organism evidence="2 3">
    <name type="scientific">Saccharopolyspora flava</name>
    <dbReference type="NCBI Taxonomy" id="95161"/>
    <lineage>
        <taxon>Bacteria</taxon>
        <taxon>Bacillati</taxon>
        <taxon>Actinomycetota</taxon>
        <taxon>Actinomycetes</taxon>
        <taxon>Pseudonocardiales</taxon>
        <taxon>Pseudonocardiaceae</taxon>
        <taxon>Saccharopolyspora</taxon>
    </lineage>
</organism>
<gene>
    <name evidence="2" type="ORF">SAMN05660874_02610</name>
</gene>
<dbReference type="InterPro" id="IPR001387">
    <property type="entry name" value="Cro/C1-type_HTH"/>
</dbReference>
<dbReference type="AlphaFoldDB" id="A0A1I6RSJ4"/>
<dbReference type="InterPro" id="IPR010982">
    <property type="entry name" value="Lambda_DNA-bd_dom_sf"/>
</dbReference>
<dbReference type="STRING" id="95161.SAMN05660874_02610"/>
<dbReference type="Gene3D" id="1.25.40.10">
    <property type="entry name" value="Tetratricopeptide repeat domain"/>
    <property type="match status" value="1"/>
</dbReference>
<protein>
    <submittedName>
        <fullName evidence="2">Helix-turn-helix domain-containing protein</fullName>
    </submittedName>
</protein>
<dbReference type="Pfam" id="PF13560">
    <property type="entry name" value="HTH_31"/>
    <property type="match status" value="1"/>
</dbReference>
<evidence type="ECO:0000259" key="1">
    <source>
        <dbReference type="PROSITE" id="PS50943"/>
    </source>
</evidence>
<sequence>MEGAGVRIAVLRKLAGWTQQQLAARTFVSTSLVKKVEQGRTPPSPAFLAACAKAFGVDARELHGVRVADVVADFHSERADIPELREALHAFDDPQPSGRELTGPELRTALDGAEELRAAQRYAELARVLPQALHHLFVLVGDTSPGTADGERARAMLHDTYRLSASVAGRFGHPDLAAVASERHVAIAPETGDPLRQEVSAWHRSGQFLQAGHHASGARLLDRALTRIADRSDPRGLGVRAQLHLRAAVLAARGGDGDRADEHVRSARELVRAGADAAPYCNTDASELNVDVHWCAVPVERYDATEAVSRGARVTIVDPGRPERVARHHIDQARAWALHGDRDRALDALHSARRVSPHQVRAHPSVRETVRALLAGERRPSGGLKGFARWAGVSGL</sequence>